<dbReference type="AlphaFoldDB" id="A0AAD6S8N0"/>
<feature type="compositionally biased region" description="Basic and acidic residues" evidence="1">
    <location>
        <begin position="180"/>
        <end position="192"/>
    </location>
</feature>
<feature type="region of interest" description="Disordered" evidence="1">
    <location>
        <begin position="1"/>
        <end position="99"/>
    </location>
</feature>
<dbReference type="EMBL" id="JARJCM010000240">
    <property type="protein sequence ID" value="KAJ7021177.1"/>
    <property type="molecule type" value="Genomic_DNA"/>
</dbReference>
<gene>
    <name evidence="2" type="ORF">C8F04DRAFT_273802</name>
</gene>
<comment type="caution">
    <text evidence="2">The sequence shown here is derived from an EMBL/GenBank/DDBJ whole genome shotgun (WGS) entry which is preliminary data.</text>
</comment>
<evidence type="ECO:0000313" key="2">
    <source>
        <dbReference type="EMBL" id="KAJ7021177.1"/>
    </source>
</evidence>
<feature type="compositionally biased region" description="Basic and acidic residues" evidence="1">
    <location>
        <begin position="35"/>
        <end position="54"/>
    </location>
</feature>
<feature type="compositionally biased region" description="Basic and acidic residues" evidence="1">
    <location>
        <begin position="17"/>
        <end position="28"/>
    </location>
</feature>
<feature type="region of interest" description="Disordered" evidence="1">
    <location>
        <begin position="166"/>
        <end position="196"/>
    </location>
</feature>
<sequence length="220" mass="23590">MRPRTNRDADTLPGEDGVEHTPFQRDPPDAPTAREGARVHEYDVEGEAHAHDPIPHPNSVCSRRSNDSYTPPITAATGGACGAGRGRPLSPGPALPMPRTCLRTRTADTRPTRLALPSPYHPQPLQQPYARAGRGRAATAAAVVRARKTGRSDAYPFFRATVSALKPGGSSSSHCSTGTAHERDERQAKAKGEGGMTHECAQALHLARLRNQQVLNSSTR</sequence>
<feature type="compositionally biased region" description="Polar residues" evidence="1">
    <location>
        <begin position="59"/>
        <end position="71"/>
    </location>
</feature>
<dbReference type="Proteomes" id="UP001218188">
    <property type="component" value="Unassembled WGS sequence"/>
</dbReference>
<accession>A0AAD6S8N0</accession>
<protein>
    <submittedName>
        <fullName evidence="2">Uncharacterized protein</fullName>
    </submittedName>
</protein>
<organism evidence="2 3">
    <name type="scientific">Mycena alexandri</name>
    <dbReference type="NCBI Taxonomy" id="1745969"/>
    <lineage>
        <taxon>Eukaryota</taxon>
        <taxon>Fungi</taxon>
        <taxon>Dikarya</taxon>
        <taxon>Basidiomycota</taxon>
        <taxon>Agaricomycotina</taxon>
        <taxon>Agaricomycetes</taxon>
        <taxon>Agaricomycetidae</taxon>
        <taxon>Agaricales</taxon>
        <taxon>Marasmiineae</taxon>
        <taxon>Mycenaceae</taxon>
        <taxon>Mycena</taxon>
    </lineage>
</organism>
<proteinExistence type="predicted"/>
<feature type="compositionally biased region" description="Low complexity" evidence="1">
    <location>
        <begin position="168"/>
        <end position="179"/>
    </location>
</feature>
<evidence type="ECO:0000256" key="1">
    <source>
        <dbReference type="SAM" id="MobiDB-lite"/>
    </source>
</evidence>
<name>A0AAD6S8N0_9AGAR</name>
<evidence type="ECO:0000313" key="3">
    <source>
        <dbReference type="Proteomes" id="UP001218188"/>
    </source>
</evidence>
<feature type="compositionally biased region" description="Basic and acidic residues" evidence="1">
    <location>
        <begin position="1"/>
        <end position="10"/>
    </location>
</feature>
<keyword evidence="3" id="KW-1185">Reference proteome</keyword>
<reference evidence="2" key="1">
    <citation type="submission" date="2023-03" db="EMBL/GenBank/DDBJ databases">
        <title>Massive genome expansion in bonnet fungi (Mycena s.s.) driven by repeated elements and novel gene families across ecological guilds.</title>
        <authorList>
            <consortium name="Lawrence Berkeley National Laboratory"/>
            <person name="Harder C.B."/>
            <person name="Miyauchi S."/>
            <person name="Viragh M."/>
            <person name="Kuo A."/>
            <person name="Thoen E."/>
            <person name="Andreopoulos B."/>
            <person name="Lu D."/>
            <person name="Skrede I."/>
            <person name="Drula E."/>
            <person name="Henrissat B."/>
            <person name="Morin E."/>
            <person name="Kohler A."/>
            <person name="Barry K."/>
            <person name="LaButti K."/>
            <person name="Morin E."/>
            <person name="Salamov A."/>
            <person name="Lipzen A."/>
            <person name="Mereny Z."/>
            <person name="Hegedus B."/>
            <person name="Baldrian P."/>
            <person name="Stursova M."/>
            <person name="Weitz H."/>
            <person name="Taylor A."/>
            <person name="Grigoriev I.V."/>
            <person name="Nagy L.G."/>
            <person name="Martin F."/>
            <person name="Kauserud H."/>
        </authorList>
    </citation>
    <scope>NUCLEOTIDE SEQUENCE</scope>
    <source>
        <strain evidence="2">CBHHK200</strain>
    </source>
</reference>